<name>A0AAP2G7R0_9RHOB</name>
<evidence type="ECO:0000256" key="1">
    <source>
        <dbReference type="SAM" id="SignalP"/>
    </source>
</evidence>
<keyword evidence="1" id="KW-0732">Signal</keyword>
<evidence type="ECO:0000313" key="2">
    <source>
        <dbReference type="EMBL" id="MBT0956759.1"/>
    </source>
</evidence>
<feature type="signal peptide" evidence="1">
    <location>
        <begin position="1"/>
        <end position="21"/>
    </location>
</feature>
<comment type="caution">
    <text evidence="2">The sequence shown here is derived from an EMBL/GenBank/DDBJ whole genome shotgun (WGS) entry which is preliminary data.</text>
</comment>
<dbReference type="EMBL" id="JADQAZ010000001">
    <property type="protein sequence ID" value="MBT0956759.1"/>
    <property type="molecule type" value="Genomic_DNA"/>
</dbReference>
<protein>
    <recommendedName>
        <fullName evidence="4">Solute-binding protein family 3/N-terminal domain-containing protein</fullName>
    </recommendedName>
</protein>
<dbReference type="RefSeq" id="WP_327792952.1">
    <property type="nucleotide sequence ID" value="NZ_JADQAZ010000001.1"/>
</dbReference>
<keyword evidence="3" id="KW-1185">Reference proteome</keyword>
<evidence type="ECO:0008006" key="4">
    <source>
        <dbReference type="Google" id="ProtNLM"/>
    </source>
</evidence>
<dbReference type="Proteomes" id="UP001315686">
    <property type="component" value="Unassembled WGS sequence"/>
</dbReference>
<evidence type="ECO:0000313" key="3">
    <source>
        <dbReference type="Proteomes" id="UP001315686"/>
    </source>
</evidence>
<proteinExistence type="predicted"/>
<accession>A0AAP2G7R0</accession>
<sequence length="323" mass="35035">MRKTPFYAAAALIALTSMAHAQQDLSAALAAAMGEAIEDARYNDVVAKYGMPAPDLSDPTLVSSAKYPYPEVKPDTLLAHVLETEMLSLGWIPVGAPWAVPSEDDPLTPVGLSVDYFDIIQEKLNAHYGKDIQLEWVSFTESAGNNDMYRWLSTSDDVDCTANGRQTDGCYDVIGGAYAINTRRLGLTQITPSYYPFNMTAIRTNVPLPEGMEEVSSADDIRAAMANPRINVAIAGLPETGEDSILTAFNVAMGTTFTHIDRTPGSNVLEYAQDSKDAHFVLGSNVRMASTRMKTPEFCPDCTVYENFSAFKGIGFGTALVDK</sequence>
<dbReference type="AlphaFoldDB" id="A0AAP2G7R0"/>
<gene>
    <name evidence="2" type="ORF">IV417_05135</name>
</gene>
<reference evidence="2 3" key="1">
    <citation type="journal article" date="2021" name="Arch. Microbiol.">
        <title>Harenicola maris gen. nov., sp. nov. isolated from the Sea of Japan shallow sediments.</title>
        <authorList>
            <person name="Romanenko L.A."/>
            <person name="Kurilenko V.V."/>
            <person name="Chernysheva N.Y."/>
            <person name="Tekutyeva L.A."/>
            <person name="Velansky P.V."/>
            <person name="Svetashev V.I."/>
            <person name="Isaeva M.P."/>
        </authorList>
    </citation>
    <scope>NUCLEOTIDE SEQUENCE [LARGE SCALE GENOMIC DNA]</scope>
    <source>
        <strain evidence="2 3">KMM 3653</strain>
    </source>
</reference>
<feature type="chain" id="PRO_5042880409" description="Solute-binding protein family 3/N-terminal domain-containing protein" evidence="1">
    <location>
        <begin position="22"/>
        <end position="323"/>
    </location>
</feature>
<organism evidence="2 3">
    <name type="scientific">Harenicola maris</name>
    <dbReference type="NCBI Taxonomy" id="2841044"/>
    <lineage>
        <taxon>Bacteria</taxon>
        <taxon>Pseudomonadati</taxon>
        <taxon>Pseudomonadota</taxon>
        <taxon>Alphaproteobacteria</taxon>
        <taxon>Rhodobacterales</taxon>
        <taxon>Paracoccaceae</taxon>
        <taxon>Harenicola</taxon>
    </lineage>
</organism>